<dbReference type="InterPro" id="IPR024495">
    <property type="entry name" value="DUF2771"/>
</dbReference>
<organism evidence="1 2">
    <name type="scientific">Geodermatophilus pulveris</name>
    <dbReference type="NCBI Taxonomy" id="1564159"/>
    <lineage>
        <taxon>Bacteria</taxon>
        <taxon>Bacillati</taxon>
        <taxon>Actinomycetota</taxon>
        <taxon>Actinomycetes</taxon>
        <taxon>Geodermatophilales</taxon>
        <taxon>Geodermatophilaceae</taxon>
        <taxon>Geodermatophilus</taxon>
    </lineage>
</organism>
<evidence type="ECO:0000313" key="2">
    <source>
        <dbReference type="Proteomes" id="UP000198373"/>
    </source>
</evidence>
<sequence length="158" mass="16671">MRRVVLPVAVLLVAGCGSEPSGPQDVLVEAGPQEVRVPPSQECIDGELQRFSGRPPLVEVSPDTTIRLTVPDSVAEQGWGVQVYDDQLQQRLGIVDVERGQAVLEEIDTSDVVPAAFYLVVVEDTGEACEGLSGAWPVGFLRAGGDQTGPATEAPPVP</sequence>
<dbReference type="PROSITE" id="PS51257">
    <property type="entry name" value="PROKAR_LIPOPROTEIN"/>
    <property type="match status" value="1"/>
</dbReference>
<dbReference type="OrthoDB" id="5189933at2"/>
<name>A0A239H4A0_9ACTN</name>
<dbReference type="Proteomes" id="UP000198373">
    <property type="component" value="Unassembled WGS sequence"/>
</dbReference>
<keyword evidence="2" id="KW-1185">Reference proteome</keyword>
<accession>A0A239H4A0</accession>
<gene>
    <name evidence="1" type="ORF">SAMN06893096_107199</name>
</gene>
<protein>
    <recommendedName>
        <fullName evidence="3">DUF2771 domain-containing protein</fullName>
    </recommendedName>
</protein>
<evidence type="ECO:0008006" key="3">
    <source>
        <dbReference type="Google" id="ProtNLM"/>
    </source>
</evidence>
<dbReference type="Pfam" id="PF10969">
    <property type="entry name" value="DUF2771"/>
    <property type="match status" value="1"/>
</dbReference>
<proteinExistence type="predicted"/>
<dbReference type="AlphaFoldDB" id="A0A239H4A0"/>
<evidence type="ECO:0000313" key="1">
    <source>
        <dbReference type="EMBL" id="SNS76190.1"/>
    </source>
</evidence>
<dbReference type="EMBL" id="FZOO01000007">
    <property type="protein sequence ID" value="SNS76190.1"/>
    <property type="molecule type" value="Genomic_DNA"/>
</dbReference>
<reference evidence="2" key="1">
    <citation type="submission" date="2017-06" db="EMBL/GenBank/DDBJ databases">
        <authorList>
            <person name="Varghese N."/>
            <person name="Submissions S."/>
        </authorList>
    </citation>
    <scope>NUCLEOTIDE SEQUENCE [LARGE SCALE GENOMIC DNA]</scope>
    <source>
        <strain evidence="2">DSM 46839</strain>
    </source>
</reference>